<evidence type="ECO:0000313" key="2">
    <source>
        <dbReference type="EMBL" id="KOF90083.1"/>
    </source>
</evidence>
<keyword evidence="1" id="KW-0472">Membrane</keyword>
<proteinExistence type="predicted"/>
<keyword evidence="1" id="KW-1133">Transmembrane helix</keyword>
<dbReference type="AlphaFoldDB" id="A0A0L8HLF6"/>
<protein>
    <submittedName>
        <fullName evidence="2">Uncharacterized protein</fullName>
    </submittedName>
</protein>
<dbReference type="EMBL" id="KQ417847">
    <property type="protein sequence ID" value="KOF90083.1"/>
    <property type="molecule type" value="Genomic_DNA"/>
</dbReference>
<keyword evidence="1" id="KW-0812">Transmembrane</keyword>
<feature type="transmembrane region" description="Helical" evidence="1">
    <location>
        <begin position="38"/>
        <end position="65"/>
    </location>
</feature>
<organism evidence="2">
    <name type="scientific">Octopus bimaculoides</name>
    <name type="common">California two-spotted octopus</name>
    <dbReference type="NCBI Taxonomy" id="37653"/>
    <lineage>
        <taxon>Eukaryota</taxon>
        <taxon>Metazoa</taxon>
        <taxon>Spiralia</taxon>
        <taxon>Lophotrochozoa</taxon>
        <taxon>Mollusca</taxon>
        <taxon>Cephalopoda</taxon>
        <taxon>Coleoidea</taxon>
        <taxon>Octopodiformes</taxon>
        <taxon>Octopoda</taxon>
        <taxon>Incirrata</taxon>
        <taxon>Octopodidae</taxon>
        <taxon>Octopus</taxon>
    </lineage>
</organism>
<evidence type="ECO:0000256" key="1">
    <source>
        <dbReference type="SAM" id="Phobius"/>
    </source>
</evidence>
<reference evidence="2" key="1">
    <citation type="submission" date="2015-07" db="EMBL/GenBank/DDBJ databases">
        <title>MeaNS - Measles Nucleotide Surveillance Program.</title>
        <authorList>
            <person name="Tran T."/>
            <person name="Druce J."/>
        </authorList>
    </citation>
    <scope>NUCLEOTIDE SEQUENCE</scope>
    <source>
        <strain evidence="2">UCB-OBI-ISO-001</strain>
        <tissue evidence="2">Gonad</tissue>
    </source>
</reference>
<gene>
    <name evidence="2" type="ORF">OCBIM_22011956mg</name>
</gene>
<accession>A0A0L8HLF6</accession>
<sequence length="66" mass="8004">MFWKFHKQHAYQISFIQNMNRNIFNKRKIRKKQKSINAVLRASIQNSPVHVFLVILMQFFLIIVIS</sequence>
<name>A0A0L8HLF6_OCTBM</name>